<sequence length="191" mass="21864">MFVSVEMFCVQSNFDTTSKRSSFQPSIAKTAMNNPLSIPVKPSNKPHNVDSSRSKQIIFGLRKIMQQMDYHSRRLNKCYGLTVPQIICLYEIYEHGTMTISALSKTIYLSMSTLVGVIDRLEEKHLVTRVRDEKDRRVIFIDITDKGKEFVSASPYLLHNRLNENLKTLNESEQLALAHSVDLLVTVLKDL</sequence>
<dbReference type="SMART" id="SM00347">
    <property type="entry name" value="HTH_MARR"/>
    <property type="match status" value="1"/>
</dbReference>
<dbReference type="Pfam" id="PF01047">
    <property type="entry name" value="MarR"/>
    <property type="match status" value="1"/>
</dbReference>
<dbReference type="InterPro" id="IPR000835">
    <property type="entry name" value="HTH_MarR-typ"/>
</dbReference>
<accession>A0A0W0V9J8</accession>
<dbReference type="InterPro" id="IPR036390">
    <property type="entry name" value="WH_DNA-bd_sf"/>
</dbReference>
<dbReference type="GO" id="GO:0003677">
    <property type="term" value="F:DNA binding"/>
    <property type="evidence" value="ECO:0007669"/>
    <property type="project" value="UniProtKB-KW"/>
</dbReference>
<dbReference type="InterPro" id="IPR036388">
    <property type="entry name" value="WH-like_DNA-bd_sf"/>
</dbReference>
<dbReference type="PANTHER" id="PTHR42756:SF1">
    <property type="entry name" value="TRANSCRIPTIONAL REPRESSOR OF EMRAB OPERON"/>
    <property type="match status" value="1"/>
</dbReference>
<evidence type="ECO:0000256" key="1">
    <source>
        <dbReference type="ARBA" id="ARBA00023015"/>
    </source>
</evidence>
<dbReference type="STRING" id="456.Ljor_0603"/>
<evidence type="ECO:0000259" key="4">
    <source>
        <dbReference type="PROSITE" id="PS50995"/>
    </source>
</evidence>
<keyword evidence="1" id="KW-0805">Transcription regulation</keyword>
<dbReference type="Proteomes" id="UP000055035">
    <property type="component" value="Unassembled WGS sequence"/>
</dbReference>
<dbReference type="PRINTS" id="PR00598">
    <property type="entry name" value="HTHMARR"/>
</dbReference>
<dbReference type="SUPFAM" id="SSF46785">
    <property type="entry name" value="Winged helix' DNA-binding domain"/>
    <property type="match status" value="1"/>
</dbReference>
<evidence type="ECO:0000313" key="5">
    <source>
        <dbReference type="EMBL" id="KTD16297.1"/>
    </source>
</evidence>
<evidence type="ECO:0000313" key="6">
    <source>
        <dbReference type="Proteomes" id="UP000055035"/>
    </source>
</evidence>
<dbReference type="PANTHER" id="PTHR42756">
    <property type="entry name" value="TRANSCRIPTIONAL REGULATOR, MARR"/>
    <property type="match status" value="1"/>
</dbReference>
<gene>
    <name evidence="5" type="ORF">Ljor_0603</name>
</gene>
<feature type="domain" description="HTH marR-type" evidence="4">
    <location>
        <begin position="54"/>
        <end position="191"/>
    </location>
</feature>
<name>A0A0W0V9J8_9GAMM</name>
<comment type="caution">
    <text evidence="5">The sequence shown here is derived from an EMBL/GenBank/DDBJ whole genome shotgun (WGS) entry which is preliminary data.</text>
</comment>
<organism evidence="5 6">
    <name type="scientific">Legionella jordanis</name>
    <dbReference type="NCBI Taxonomy" id="456"/>
    <lineage>
        <taxon>Bacteria</taxon>
        <taxon>Pseudomonadati</taxon>
        <taxon>Pseudomonadota</taxon>
        <taxon>Gammaproteobacteria</taxon>
        <taxon>Legionellales</taxon>
        <taxon>Legionellaceae</taxon>
        <taxon>Legionella</taxon>
    </lineage>
</organism>
<dbReference type="PATRIC" id="fig|456.5.peg.637"/>
<evidence type="ECO:0000256" key="3">
    <source>
        <dbReference type="ARBA" id="ARBA00023163"/>
    </source>
</evidence>
<keyword evidence="2" id="KW-0238">DNA-binding</keyword>
<dbReference type="Gene3D" id="1.10.10.10">
    <property type="entry name" value="Winged helix-like DNA-binding domain superfamily/Winged helix DNA-binding domain"/>
    <property type="match status" value="1"/>
</dbReference>
<evidence type="ECO:0000256" key="2">
    <source>
        <dbReference type="ARBA" id="ARBA00023125"/>
    </source>
</evidence>
<dbReference type="PROSITE" id="PS50995">
    <property type="entry name" value="HTH_MARR_2"/>
    <property type="match status" value="1"/>
</dbReference>
<dbReference type="GO" id="GO:0003700">
    <property type="term" value="F:DNA-binding transcription factor activity"/>
    <property type="evidence" value="ECO:0007669"/>
    <property type="project" value="InterPro"/>
</dbReference>
<keyword evidence="3" id="KW-0804">Transcription</keyword>
<keyword evidence="6" id="KW-1185">Reference proteome</keyword>
<protein>
    <submittedName>
        <fullName evidence="5">Transcriptional regulator, MarR family</fullName>
    </submittedName>
</protein>
<proteinExistence type="predicted"/>
<reference evidence="5 6" key="1">
    <citation type="submission" date="2015-11" db="EMBL/GenBank/DDBJ databases">
        <title>Genomic analysis of 38 Legionella species identifies large and diverse effector repertoires.</title>
        <authorList>
            <person name="Burstein D."/>
            <person name="Amaro F."/>
            <person name="Zusman T."/>
            <person name="Lifshitz Z."/>
            <person name="Cohen O."/>
            <person name="Gilbert J.A."/>
            <person name="Pupko T."/>
            <person name="Shuman H.A."/>
            <person name="Segal G."/>
        </authorList>
    </citation>
    <scope>NUCLEOTIDE SEQUENCE [LARGE SCALE GENOMIC DNA]</scope>
    <source>
        <strain evidence="5 6">BL-540</strain>
    </source>
</reference>
<dbReference type="AlphaFoldDB" id="A0A0W0V9J8"/>
<dbReference type="EMBL" id="LNYJ01000011">
    <property type="protein sequence ID" value="KTD16297.1"/>
    <property type="molecule type" value="Genomic_DNA"/>
</dbReference>